<gene>
    <name evidence="2" type="ORF">CTEN210_12568</name>
</gene>
<dbReference type="SUPFAM" id="SSF52540">
    <property type="entry name" value="P-loop containing nucleoside triphosphate hydrolases"/>
    <property type="match status" value="1"/>
</dbReference>
<evidence type="ECO:0000313" key="3">
    <source>
        <dbReference type="Proteomes" id="UP001054902"/>
    </source>
</evidence>
<keyword evidence="1" id="KW-1133">Transmembrane helix</keyword>
<name>A0AAD3D1W5_9STRA</name>
<dbReference type="InterPro" id="IPR027417">
    <property type="entry name" value="P-loop_NTPase"/>
</dbReference>
<evidence type="ECO:0008006" key="4">
    <source>
        <dbReference type="Google" id="ProtNLM"/>
    </source>
</evidence>
<protein>
    <recommendedName>
        <fullName evidence="4">Sulfotransferase</fullName>
    </recommendedName>
</protein>
<sequence length="363" mass="42176">MSIEGEKKYLIRGRRKLSSGTTLYCITSLYLAALFYIAISSLQKRQIAEISIIKTPFRRQVDISDEEFLTFNTENPNKQWCPEATCNNSPICEPCKQRFLFLFSTGRSGSTSLLSTLNLLPNVRLSGENNNAFVHQFYMQQRLSQAQDYFEDEVEVNSSSWIHNPIPRQSMACPVQQTLSTINPPSRSFLRRDYLTRKDVEKHEQSTIIGAKMIRVQNGNWTWQEAVQFYKRHFPCARYIINIREVEGSFQSMRKRGWFKNLSDDQLRKRIAKENKFLTSFANAMGDNRAKLILMDKWSKDVGVLNDAINWMGYQDCSLDSILHENKNGYSKEGEDEQNPLKGQCLLHTRMHIDLEVNVKNIR</sequence>
<dbReference type="Proteomes" id="UP001054902">
    <property type="component" value="Unassembled WGS sequence"/>
</dbReference>
<comment type="caution">
    <text evidence="2">The sequence shown here is derived from an EMBL/GenBank/DDBJ whole genome shotgun (WGS) entry which is preliminary data.</text>
</comment>
<keyword evidence="1" id="KW-0472">Membrane</keyword>
<proteinExistence type="predicted"/>
<feature type="transmembrane region" description="Helical" evidence="1">
    <location>
        <begin position="21"/>
        <end position="39"/>
    </location>
</feature>
<evidence type="ECO:0000313" key="2">
    <source>
        <dbReference type="EMBL" id="GFH56092.1"/>
    </source>
</evidence>
<organism evidence="2 3">
    <name type="scientific">Chaetoceros tenuissimus</name>
    <dbReference type="NCBI Taxonomy" id="426638"/>
    <lineage>
        <taxon>Eukaryota</taxon>
        <taxon>Sar</taxon>
        <taxon>Stramenopiles</taxon>
        <taxon>Ochrophyta</taxon>
        <taxon>Bacillariophyta</taxon>
        <taxon>Coscinodiscophyceae</taxon>
        <taxon>Chaetocerotophycidae</taxon>
        <taxon>Chaetocerotales</taxon>
        <taxon>Chaetocerotaceae</taxon>
        <taxon>Chaetoceros</taxon>
    </lineage>
</organism>
<dbReference type="EMBL" id="BLLK01000051">
    <property type="protein sequence ID" value="GFH56092.1"/>
    <property type="molecule type" value="Genomic_DNA"/>
</dbReference>
<dbReference type="AlphaFoldDB" id="A0AAD3D1W5"/>
<accession>A0AAD3D1W5</accession>
<keyword evidence="3" id="KW-1185">Reference proteome</keyword>
<dbReference type="Gene3D" id="3.40.50.300">
    <property type="entry name" value="P-loop containing nucleotide triphosphate hydrolases"/>
    <property type="match status" value="1"/>
</dbReference>
<evidence type="ECO:0000256" key="1">
    <source>
        <dbReference type="SAM" id="Phobius"/>
    </source>
</evidence>
<keyword evidence="1" id="KW-0812">Transmembrane</keyword>
<reference evidence="2 3" key="1">
    <citation type="journal article" date="2021" name="Sci. Rep.">
        <title>The genome of the diatom Chaetoceros tenuissimus carries an ancient integrated fragment of an extant virus.</title>
        <authorList>
            <person name="Hongo Y."/>
            <person name="Kimura K."/>
            <person name="Takaki Y."/>
            <person name="Yoshida Y."/>
            <person name="Baba S."/>
            <person name="Kobayashi G."/>
            <person name="Nagasaki K."/>
            <person name="Hano T."/>
            <person name="Tomaru Y."/>
        </authorList>
    </citation>
    <scope>NUCLEOTIDE SEQUENCE [LARGE SCALE GENOMIC DNA]</scope>
    <source>
        <strain evidence="2 3">NIES-3715</strain>
    </source>
</reference>